<comment type="caution">
    <text evidence="1">The sequence shown here is derived from an EMBL/GenBank/DDBJ whole genome shotgun (WGS) entry which is preliminary data.</text>
</comment>
<evidence type="ECO:0000313" key="2">
    <source>
        <dbReference type="Proteomes" id="UP001595616"/>
    </source>
</evidence>
<evidence type="ECO:0008006" key="3">
    <source>
        <dbReference type="Google" id="ProtNLM"/>
    </source>
</evidence>
<organism evidence="1 2">
    <name type="scientific">Lacihabitans lacunae</name>
    <dbReference type="NCBI Taxonomy" id="1028214"/>
    <lineage>
        <taxon>Bacteria</taxon>
        <taxon>Pseudomonadati</taxon>
        <taxon>Bacteroidota</taxon>
        <taxon>Cytophagia</taxon>
        <taxon>Cytophagales</taxon>
        <taxon>Leadbetterellaceae</taxon>
        <taxon>Lacihabitans</taxon>
    </lineage>
</organism>
<dbReference type="Proteomes" id="UP001595616">
    <property type="component" value="Unassembled WGS sequence"/>
</dbReference>
<keyword evidence="2" id="KW-1185">Reference proteome</keyword>
<evidence type="ECO:0000313" key="1">
    <source>
        <dbReference type="EMBL" id="MFC3809218.1"/>
    </source>
</evidence>
<sequence>MIKLLFPVRKSKAYIFLIFVFILSLGCINEKYVSKNYVPINKNTIGFLKPLSHIELITEKNLLVYDRDISSKASDILMPKIYDIMGENKKKKQVFLGKDVLEDLAKRISSLELSLSKAQDKKGREDIIGSFILPESYSLLFSENNIDQLVISQIEGFTRTKANFRSELVKNISAQVVTLGVYRPVSYKANTTLHVWVINAHSRKIDFRNMNSNYTEPLDEYHLTNNVCEVMQGMFSYKSELGQCFHY</sequence>
<dbReference type="PROSITE" id="PS51257">
    <property type="entry name" value="PROKAR_LIPOPROTEIN"/>
    <property type="match status" value="1"/>
</dbReference>
<reference evidence="2" key="1">
    <citation type="journal article" date="2019" name="Int. J. Syst. Evol. Microbiol.">
        <title>The Global Catalogue of Microorganisms (GCM) 10K type strain sequencing project: providing services to taxonomists for standard genome sequencing and annotation.</title>
        <authorList>
            <consortium name="The Broad Institute Genomics Platform"/>
            <consortium name="The Broad Institute Genome Sequencing Center for Infectious Disease"/>
            <person name="Wu L."/>
            <person name="Ma J."/>
        </authorList>
    </citation>
    <scope>NUCLEOTIDE SEQUENCE [LARGE SCALE GENOMIC DNA]</scope>
    <source>
        <strain evidence="2">CECT 7956</strain>
    </source>
</reference>
<accession>A0ABV7YTH8</accession>
<proteinExistence type="predicted"/>
<gene>
    <name evidence="1" type="ORF">ACFOOI_01010</name>
</gene>
<dbReference type="RefSeq" id="WP_379833981.1">
    <property type="nucleotide sequence ID" value="NZ_JBHRYQ010000001.1"/>
</dbReference>
<name>A0ABV7YTH8_9BACT</name>
<dbReference type="EMBL" id="JBHRYQ010000001">
    <property type="protein sequence ID" value="MFC3809218.1"/>
    <property type="molecule type" value="Genomic_DNA"/>
</dbReference>
<protein>
    <recommendedName>
        <fullName evidence="3">Lipoprotein</fullName>
    </recommendedName>
</protein>